<evidence type="ECO:0000256" key="12">
    <source>
        <dbReference type="ARBA" id="ARBA00022982"/>
    </source>
</evidence>
<keyword evidence="20" id="KW-1185">Reference proteome</keyword>
<comment type="subcellular location">
    <subcellularLocation>
        <location evidence="2">Cell inner membrane</location>
        <topology evidence="2">Multi-pass membrane protein</topology>
    </subcellularLocation>
</comment>
<dbReference type="InterPro" id="IPR014312">
    <property type="entry name" value="Succ_DH_anchor"/>
</dbReference>
<evidence type="ECO:0000256" key="8">
    <source>
        <dbReference type="ARBA" id="ARBA00022532"/>
    </source>
</evidence>
<comment type="function">
    <text evidence="1">Membrane-anchoring subunit of succinate dehydrogenase (SDH).</text>
</comment>
<evidence type="ECO:0000256" key="3">
    <source>
        <dbReference type="ARBA" id="ARBA00005163"/>
    </source>
</evidence>
<feature type="binding site" description="axial binding residue" evidence="17">
    <location>
        <position position="77"/>
    </location>
    <ligand>
        <name>heme</name>
        <dbReference type="ChEBI" id="CHEBI:30413"/>
        <note>ligand shared with second transmembrane subunit</note>
    </ligand>
    <ligandPart>
        <name>Fe</name>
        <dbReference type="ChEBI" id="CHEBI:18248"/>
    </ligandPart>
</feature>
<dbReference type="GO" id="GO:0005886">
    <property type="term" value="C:plasma membrane"/>
    <property type="evidence" value="ECO:0007669"/>
    <property type="project" value="UniProtKB-SubCell"/>
</dbReference>
<comment type="cofactor">
    <cofactor evidence="17">
        <name>heme</name>
        <dbReference type="ChEBI" id="CHEBI:30413"/>
    </cofactor>
    <text evidence="17">The heme is bound between the two transmembrane subunits.</text>
</comment>
<keyword evidence="15 18" id="KW-0472">Membrane</keyword>
<accession>A0A923HP59</accession>
<dbReference type="RefSeq" id="WP_186915535.1">
    <property type="nucleotide sequence ID" value="NZ_JACOFZ010000001.1"/>
</dbReference>
<evidence type="ECO:0000256" key="4">
    <source>
        <dbReference type="ARBA" id="ARBA00019425"/>
    </source>
</evidence>
<dbReference type="GO" id="GO:0046872">
    <property type="term" value="F:metal ion binding"/>
    <property type="evidence" value="ECO:0007669"/>
    <property type="project" value="UniProtKB-KW"/>
</dbReference>
<evidence type="ECO:0000256" key="15">
    <source>
        <dbReference type="ARBA" id="ARBA00023136"/>
    </source>
</evidence>
<dbReference type="PANTHER" id="PTHR38689">
    <property type="entry name" value="SUCCINATE DEHYDROGENASE HYDROPHOBIC MEMBRANE ANCHOR SUBUNIT"/>
    <property type="match status" value="1"/>
</dbReference>
<sequence length="122" mass="13813">MANNNIGPKRLVVGAGYGLRDWLAQRATAILMALYTVVILVLFLTGTSFTYDAWVGVFSMQWFKLLTFTVIVALLYHAWVGVRDIWMDYVTHSVVLRLILQVATIVWLVACAGYAAQILWRM</sequence>
<dbReference type="NCBIfam" id="TIGR02968">
    <property type="entry name" value="succ_dehyd_anc"/>
    <property type="match status" value="1"/>
</dbReference>
<proteinExistence type="predicted"/>
<feature type="binding site" evidence="16">
    <location>
        <position position="89"/>
    </location>
    <ligand>
        <name>a ubiquinone</name>
        <dbReference type="ChEBI" id="CHEBI:16389"/>
    </ligand>
</feature>
<dbReference type="Proteomes" id="UP000627446">
    <property type="component" value="Unassembled WGS sequence"/>
</dbReference>
<dbReference type="Pfam" id="PF01127">
    <property type="entry name" value="Sdh_cyt"/>
    <property type="match status" value="1"/>
</dbReference>
<evidence type="ECO:0000256" key="17">
    <source>
        <dbReference type="PIRSR" id="PIRSR000169-2"/>
    </source>
</evidence>
<dbReference type="SUPFAM" id="SSF81343">
    <property type="entry name" value="Fumarate reductase respiratory complex transmembrane subunits"/>
    <property type="match status" value="1"/>
</dbReference>
<dbReference type="GO" id="GO:0020037">
    <property type="term" value="F:heme binding"/>
    <property type="evidence" value="ECO:0007669"/>
    <property type="project" value="InterPro"/>
</dbReference>
<reference evidence="19" key="1">
    <citation type="submission" date="2020-08" db="EMBL/GenBank/DDBJ databases">
        <title>Novel species isolated from subtropical streams in China.</title>
        <authorList>
            <person name="Lu H."/>
        </authorList>
    </citation>
    <scope>NUCLEOTIDE SEQUENCE</scope>
    <source>
        <strain evidence="19">LX22W</strain>
    </source>
</reference>
<evidence type="ECO:0000256" key="13">
    <source>
        <dbReference type="ARBA" id="ARBA00022989"/>
    </source>
</evidence>
<evidence type="ECO:0000256" key="9">
    <source>
        <dbReference type="ARBA" id="ARBA00022617"/>
    </source>
</evidence>
<dbReference type="PANTHER" id="PTHR38689:SF1">
    <property type="entry name" value="SUCCINATE DEHYDROGENASE HYDROPHOBIC MEMBRANE ANCHOR SUBUNIT"/>
    <property type="match status" value="1"/>
</dbReference>
<dbReference type="AlphaFoldDB" id="A0A923HP59"/>
<dbReference type="GO" id="GO:0017004">
    <property type="term" value="P:cytochrome complex assembly"/>
    <property type="evidence" value="ECO:0007669"/>
    <property type="project" value="TreeGrafter"/>
</dbReference>
<evidence type="ECO:0000313" key="19">
    <source>
        <dbReference type="EMBL" id="MBC3879907.1"/>
    </source>
</evidence>
<dbReference type="EMBL" id="JACOFZ010000001">
    <property type="protein sequence ID" value="MBC3879907.1"/>
    <property type="molecule type" value="Genomic_DNA"/>
</dbReference>
<keyword evidence="11 17" id="KW-0479">Metal-binding</keyword>
<keyword evidence="7" id="KW-0997">Cell inner membrane</keyword>
<dbReference type="InterPro" id="IPR000701">
    <property type="entry name" value="SuccDH_FuR_B_TM-su"/>
</dbReference>
<evidence type="ECO:0000256" key="6">
    <source>
        <dbReference type="ARBA" id="ARBA00022475"/>
    </source>
</evidence>
<dbReference type="PIRSF" id="PIRSF000169">
    <property type="entry name" value="SDH_D"/>
    <property type="match status" value="1"/>
</dbReference>
<evidence type="ECO:0000256" key="14">
    <source>
        <dbReference type="ARBA" id="ARBA00023004"/>
    </source>
</evidence>
<feature type="transmembrane region" description="Helical" evidence="18">
    <location>
        <begin position="62"/>
        <end position="82"/>
    </location>
</feature>
<keyword evidence="8" id="KW-0816">Tricarboxylic acid cycle</keyword>
<dbReference type="Gene3D" id="1.20.1300.10">
    <property type="entry name" value="Fumarate reductase/succinate dehydrogenase, transmembrane subunit"/>
    <property type="match status" value="1"/>
</dbReference>
<comment type="caution">
    <text evidence="19">The sequence shown here is derived from an EMBL/GenBank/DDBJ whole genome shotgun (WGS) entry which is preliminary data.</text>
</comment>
<name>A0A923HP59_9BURK</name>
<keyword evidence="9 17" id="KW-0349">Heme</keyword>
<dbReference type="InterPro" id="IPR034804">
    <property type="entry name" value="SQR/QFR_C/D"/>
</dbReference>
<dbReference type="CDD" id="cd03494">
    <property type="entry name" value="SQR_TypeC_SdhD"/>
    <property type="match status" value="1"/>
</dbReference>
<evidence type="ECO:0000256" key="1">
    <source>
        <dbReference type="ARBA" id="ARBA00004050"/>
    </source>
</evidence>
<evidence type="ECO:0000256" key="18">
    <source>
        <dbReference type="SAM" id="Phobius"/>
    </source>
</evidence>
<keyword evidence="12" id="KW-0249">Electron transport</keyword>
<comment type="pathway">
    <text evidence="3">Carbohydrate metabolism; tricarboxylic acid cycle.</text>
</comment>
<evidence type="ECO:0000256" key="5">
    <source>
        <dbReference type="ARBA" id="ARBA00022448"/>
    </source>
</evidence>
<evidence type="ECO:0000256" key="7">
    <source>
        <dbReference type="ARBA" id="ARBA00022519"/>
    </source>
</evidence>
<evidence type="ECO:0000313" key="20">
    <source>
        <dbReference type="Proteomes" id="UP000627446"/>
    </source>
</evidence>
<keyword evidence="14 17" id="KW-0408">Iron</keyword>
<evidence type="ECO:0000256" key="10">
    <source>
        <dbReference type="ARBA" id="ARBA00022692"/>
    </source>
</evidence>
<protein>
    <recommendedName>
        <fullName evidence="4">Succinate dehydrogenase hydrophobic membrane anchor subunit</fullName>
    </recommendedName>
</protein>
<gene>
    <name evidence="19" type="primary">sdhD</name>
    <name evidence="19" type="ORF">H8K36_00835</name>
</gene>
<evidence type="ECO:0000256" key="16">
    <source>
        <dbReference type="PIRSR" id="PIRSR000169-1"/>
    </source>
</evidence>
<keyword evidence="5" id="KW-0813">Transport</keyword>
<dbReference type="GO" id="GO:0009055">
    <property type="term" value="F:electron transfer activity"/>
    <property type="evidence" value="ECO:0007669"/>
    <property type="project" value="TreeGrafter"/>
</dbReference>
<feature type="transmembrane region" description="Helical" evidence="18">
    <location>
        <begin position="94"/>
        <end position="120"/>
    </location>
</feature>
<keyword evidence="13 18" id="KW-1133">Transmembrane helix</keyword>
<keyword evidence="10 18" id="KW-0812">Transmembrane</keyword>
<feature type="transmembrane region" description="Helical" evidence="18">
    <location>
        <begin position="29"/>
        <end position="50"/>
    </location>
</feature>
<dbReference type="GO" id="GO:0006099">
    <property type="term" value="P:tricarboxylic acid cycle"/>
    <property type="evidence" value="ECO:0007669"/>
    <property type="project" value="UniProtKB-KW"/>
</dbReference>
<keyword evidence="6" id="KW-1003">Cell membrane</keyword>
<evidence type="ECO:0000256" key="11">
    <source>
        <dbReference type="ARBA" id="ARBA00022723"/>
    </source>
</evidence>
<evidence type="ECO:0000256" key="2">
    <source>
        <dbReference type="ARBA" id="ARBA00004429"/>
    </source>
</evidence>
<organism evidence="19 20">
    <name type="scientific">Undibacterium nitidum</name>
    <dbReference type="NCBI Taxonomy" id="2762298"/>
    <lineage>
        <taxon>Bacteria</taxon>
        <taxon>Pseudomonadati</taxon>
        <taxon>Pseudomonadota</taxon>
        <taxon>Betaproteobacteria</taxon>
        <taxon>Burkholderiales</taxon>
        <taxon>Oxalobacteraceae</taxon>
        <taxon>Undibacterium</taxon>
    </lineage>
</organism>